<dbReference type="InterPro" id="IPR020815">
    <property type="entry name" value="Ribosomal_bS6_CS"/>
</dbReference>
<dbReference type="GO" id="GO:0022627">
    <property type="term" value="C:cytosolic small ribosomal subunit"/>
    <property type="evidence" value="ECO:0007669"/>
    <property type="project" value="TreeGrafter"/>
</dbReference>
<evidence type="ECO:0000256" key="5">
    <source>
        <dbReference type="ARBA" id="ARBA00023274"/>
    </source>
</evidence>
<dbReference type="GO" id="GO:0003735">
    <property type="term" value="F:structural constituent of ribosome"/>
    <property type="evidence" value="ECO:0007669"/>
    <property type="project" value="InterPro"/>
</dbReference>
<dbReference type="PROSITE" id="PS01048">
    <property type="entry name" value="RIBOSOMAL_S6"/>
    <property type="match status" value="1"/>
</dbReference>
<feature type="compositionally biased region" description="Basic and acidic residues" evidence="6">
    <location>
        <begin position="134"/>
        <end position="159"/>
    </location>
</feature>
<dbReference type="CDD" id="cd00473">
    <property type="entry name" value="bS6"/>
    <property type="match status" value="1"/>
</dbReference>
<feature type="region of interest" description="Disordered" evidence="6">
    <location>
        <begin position="106"/>
        <end position="180"/>
    </location>
</feature>
<dbReference type="InterPro" id="IPR014717">
    <property type="entry name" value="Transl_elong_EF1B/ribsomal_bS6"/>
</dbReference>
<evidence type="ECO:0000313" key="7">
    <source>
        <dbReference type="EMBL" id="VAW52436.1"/>
    </source>
</evidence>
<keyword evidence="5" id="KW-0687">Ribonucleoprotein</keyword>
<dbReference type="AlphaFoldDB" id="A0A3B0X6R1"/>
<dbReference type="GO" id="GO:0070181">
    <property type="term" value="F:small ribosomal subunit rRNA binding"/>
    <property type="evidence" value="ECO:0007669"/>
    <property type="project" value="TreeGrafter"/>
</dbReference>
<accession>A0A3B0X6R1</accession>
<dbReference type="Pfam" id="PF01250">
    <property type="entry name" value="Ribosomal_S6"/>
    <property type="match status" value="1"/>
</dbReference>
<evidence type="ECO:0000256" key="3">
    <source>
        <dbReference type="ARBA" id="ARBA00022884"/>
    </source>
</evidence>
<sequence length="180" mass="19845">MRHYEIVFLVHPDQSEQVPAMIDRYKATVESSGGKVHRLEDWGRRQLAYPINKIHKAHYVMLNVECNESVRDEIETAFRFNDAVIRNLILKCDEAVTDMSVLAKAKNEEDAAEKKSAAERAANEKRAAAAAAQEAKKQEAAQEAAKEPAVKEPEAEKPMAEATDVGSVNNSDAAEAAPAE</sequence>
<evidence type="ECO:0000256" key="6">
    <source>
        <dbReference type="SAM" id="MobiDB-lite"/>
    </source>
</evidence>
<protein>
    <submittedName>
        <fullName evidence="7">SSU ribosomal protein S6p</fullName>
    </submittedName>
</protein>
<proteinExistence type="inferred from homology"/>
<keyword evidence="2" id="KW-0699">rRNA-binding</keyword>
<name>A0A3B0X6R1_9ZZZZ</name>
<dbReference type="SUPFAM" id="SSF54995">
    <property type="entry name" value="Ribosomal protein S6"/>
    <property type="match status" value="1"/>
</dbReference>
<dbReference type="GO" id="GO:0006412">
    <property type="term" value="P:translation"/>
    <property type="evidence" value="ECO:0007669"/>
    <property type="project" value="InterPro"/>
</dbReference>
<dbReference type="EMBL" id="UOFD01000046">
    <property type="protein sequence ID" value="VAW52436.1"/>
    <property type="molecule type" value="Genomic_DNA"/>
</dbReference>
<feature type="compositionally biased region" description="Basic and acidic residues" evidence="6">
    <location>
        <begin position="106"/>
        <end position="127"/>
    </location>
</feature>
<dbReference type="NCBIfam" id="TIGR00166">
    <property type="entry name" value="S6"/>
    <property type="match status" value="1"/>
</dbReference>
<dbReference type="InterPro" id="IPR000529">
    <property type="entry name" value="Ribosomal_bS6"/>
</dbReference>
<reference evidence="7" key="1">
    <citation type="submission" date="2018-06" db="EMBL/GenBank/DDBJ databases">
        <authorList>
            <person name="Zhirakovskaya E."/>
        </authorList>
    </citation>
    <scope>NUCLEOTIDE SEQUENCE</scope>
</reference>
<evidence type="ECO:0000256" key="1">
    <source>
        <dbReference type="ARBA" id="ARBA00009512"/>
    </source>
</evidence>
<dbReference type="FunFam" id="3.30.70.60:FF:000003">
    <property type="entry name" value="30S ribosomal protein S6"/>
    <property type="match status" value="1"/>
</dbReference>
<organism evidence="7">
    <name type="scientific">hydrothermal vent metagenome</name>
    <dbReference type="NCBI Taxonomy" id="652676"/>
    <lineage>
        <taxon>unclassified sequences</taxon>
        <taxon>metagenomes</taxon>
        <taxon>ecological metagenomes</taxon>
    </lineage>
</organism>
<dbReference type="Gene3D" id="3.30.70.60">
    <property type="match status" value="1"/>
</dbReference>
<dbReference type="HAMAP" id="MF_00360">
    <property type="entry name" value="Ribosomal_bS6"/>
    <property type="match status" value="1"/>
</dbReference>
<comment type="similarity">
    <text evidence="1">Belongs to the bacterial ribosomal protein bS6 family.</text>
</comment>
<dbReference type="InterPro" id="IPR020814">
    <property type="entry name" value="Ribosomal_S6_plastid/chlpt"/>
</dbReference>
<evidence type="ECO:0000256" key="4">
    <source>
        <dbReference type="ARBA" id="ARBA00022980"/>
    </source>
</evidence>
<dbReference type="PANTHER" id="PTHR21011">
    <property type="entry name" value="MITOCHONDRIAL 28S RIBOSOMAL PROTEIN S6"/>
    <property type="match status" value="1"/>
</dbReference>
<dbReference type="InterPro" id="IPR035980">
    <property type="entry name" value="Ribosomal_bS6_sf"/>
</dbReference>
<gene>
    <name evidence="7" type="ORF">MNBD_GAMMA06-796</name>
</gene>
<evidence type="ECO:0000256" key="2">
    <source>
        <dbReference type="ARBA" id="ARBA00022730"/>
    </source>
</evidence>
<keyword evidence="4 7" id="KW-0689">Ribosomal protein</keyword>
<keyword evidence="3" id="KW-0694">RNA-binding</keyword>
<dbReference type="PANTHER" id="PTHR21011:SF1">
    <property type="entry name" value="SMALL RIBOSOMAL SUBUNIT PROTEIN BS6M"/>
    <property type="match status" value="1"/>
</dbReference>